<dbReference type="Pfam" id="PF00532">
    <property type="entry name" value="Peripla_BP_1"/>
    <property type="match status" value="1"/>
</dbReference>
<dbReference type="Pfam" id="PF00356">
    <property type="entry name" value="LacI"/>
    <property type="match status" value="1"/>
</dbReference>
<dbReference type="EMBL" id="AYZM01000173">
    <property type="protein sequence ID" value="KRN17597.1"/>
    <property type="molecule type" value="Genomic_DNA"/>
</dbReference>
<dbReference type="AlphaFoldDB" id="A0A0R2EZX4"/>
<gene>
    <name evidence="5" type="ORF">FD14_GL002623</name>
</gene>
<keyword evidence="2" id="KW-0238">DNA-binding</keyword>
<dbReference type="PANTHER" id="PTHR30146">
    <property type="entry name" value="LACI-RELATED TRANSCRIPTIONAL REPRESSOR"/>
    <property type="match status" value="1"/>
</dbReference>
<evidence type="ECO:0000256" key="1">
    <source>
        <dbReference type="ARBA" id="ARBA00023015"/>
    </source>
</evidence>
<protein>
    <submittedName>
        <fullName evidence="5">LacI family transcriptional regulator</fullName>
    </submittedName>
</protein>
<dbReference type="Gene3D" id="1.10.260.40">
    <property type="entry name" value="lambda repressor-like DNA-binding domains"/>
    <property type="match status" value="1"/>
</dbReference>
<dbReference type="SUPFAM" id="SSF53822">
    <property type="entry name" value="Periplasmic binding protein-like I"/>
    <property type="match status" value="1"/>
</dbReference>
<organism evidence="5 6">
    <name type="scientific">Secundilactobacillus similis DSM 23365 = JCM 2765</name>
    <dbReference type="NCBI Taxonomy" id="1423804"/>
    <lineage>
        <taxon>Bacteria</taxon>
        <taxon>Bacillati</taxon>
        <taxon>Bacillota</taxon>
        <taxon>Bacilli</taxon>
        <taxon>Lactobacillales</taxon>
        <taxon>Lactobacillaceae</taxon>
        <taxon>Secundilactobacillus</taxon>
    </lineage>
</organism>
<dbReference type="InterPro" id="IPR001761">
    <property type="entry name" value="Peripla_BP/Lac1_sug-bd_dom"/>
</dbReference>
<dbReference type="GO" id="GO:0000976">
    <property type="term" value="F:transcription cis-regulatory region binding"/>
    <property type="evidence" value="ECO:0007669"/>
    <property type="project" value="TreeGrafter"/>
</dbReference>
<proteinExistence type="predicted"/>
<dbReference type="InterPro" id="IPR010982">
    <property type="entry name" value="Lambda_DNA-bd_dom_sf"/>
</dbReference>
<dbReference type="InterPro" id="IPR000843">
    <property type="entry name" value="HTH_LacI"/>
</dbReference>
<keyword evidence="1" id="KW-0805">Transcription regulation</keyword>
<sequence length="332" mass="36166">MKGGFVMTVTIKDVAAEADVSIATVSRVLANKAGFYSDKTAARVREAADRLGYRKNTSAVELVTQKSQVIGVIVSSTKTNFSNQIIEGIQSVAFKHDLSVMILYAEDEGDLQTRALRTLIGRSVMGILVLAVQLTDANLALLENSRIPHRYLSTSFKGDKLAFTASDDYQIGYQATDYLIKKGHQRIGLVAMDVNSYIGQQRVAGYRDAMKAAQLTVSDDWIKPGLFTYQDGFNAMAEFGAEPDVTAVIGTSDMAAIGVLNQAQNFGLKVPEQLAIMSIDGTELVKIVRPQLTSITQAFYEMGQRGMTHLLTPTTAPASEFIPFKLDERSST</sequence>
<feature type="domain" description="HTH lacI-type" evidence="4">
    <location>
        <begin position="9"/>
        <end position="64"/>
    </location>
</feature>
<dbReference type="SMART" id="SM00354">
    <property type="entry name" value="HTH_LACI"/>
    <property type="match status" value="1"/>
</dbReference>
<evidence type="ECO:0000313" key="6">
    <source>
        <dbReference type="Proteomes" id="UP000051442"/>
    </source>
</evidence>
<dbReference type="PANTHER" id="PTHR30146:SF149">
    <property type="entry name" value="HTH-TYPE TRANSCRIPTIONAL REGULATOR EBGR"/>
    <property type="match status" value="1"/>
</dbReference>
<reference evidence="5 6" key="1">
    <citation type="journal article" date="2015" name="Genome Announc.">
        <title>Expanding the biotechnology potential of lactobacilli through comparative genomics of 213 strains and associated genera.</title>
        <authorList>
            <person name="Sun Z."/>
            <person name="Harris H.M."/>
            <person name="McCann A."/>
            <person name="Guo C."/>
            <person name="Argimon S."/>
            <person name="Zhang W."/>
            <person name="Yang X."/>
            <person name="Jeffery I.B."/>
            <person name="Cooney J.C."/>
            <person name="Kagawa T.F."/>
            <person name="Liu W."/>
            <person name="Song Y."/>
            <person name="Salvetti E."/>
            <person name="Wrobel A."/>
            <person name="Rasinkangas P."/>
            <person name="Parkhill J."/>
            <person name="Rea M.C."/>
            <person name="O'Sullivan O."/>
            <person name="Ritari J."/>
            <person name="Douillard F.P."/>
            <person name="Paul Ross R."/>
            <person name="Yang R."/>
            <person name="Briner A.E."/>
            <person name="Felis G.E."/>
            <person name="de Vos W.M."/>
            <person name="Barrangou R."/>
            <person name="Klaenhammer T.R."/>
            <person name="Caufield P.W."/>
            <person name="Cui Y."/>
            <person name="Zhang H."/>
            <person name="O'Toole P.W."/>
        </authorList>
    </citation>
    <scope>NUCLEOTIDE SEQUENCE [LARGE SCALE GENOMIC DNA]</scope>
    <source>
        <strain evidence="5 6">DSM 23365</strain>
    </source>
</reference>
<comment type="caution">
    <text evidence="5">The sequence shown here is derived from an EMBL/GenBank/DDBJ whole genome shotgun (WGS) entry which is preliminary data.</text>
</comment>
<keyword evidence="6" id="KW-1185">Reference proteome</keyword>
<dbReference type="Gene3D" id="3.40.50.2300">
    <property type="match status" value="2"/>
</dbReference>
<keyword evidence="3" id="KW-0804">Transcription</keyword>
<evidence type="ECO:0000313" key="5">
    <source>
        <dbReference type="EMBL" id="KRN17597.1"/>
    </source>
</evidence>
<dbReference type="InterPro" id="IPR028082">
    <property type="entry name" value="Peripla_BP_I"/>
</dbReference>
<dbReference type="PATRIC" id="fig|1423804.4.peg.2835"/>
<name>A0A0R2EZX4_9LACO</name>
<dbReference type="SUPFAM" id="SSF47413">
    <property type="entry name" value="lambda repressor-like DNA-binding domains"/>
    <property type="match status" value="1"/>
</dbReference>
<evidence type="ECO:0000256" key="3">
    <source>
        <dbReference type="ARBA" id="ARBA00023163"/>
    </source>
</evidence>
<evidence type="ECO:0000259" key="4">
    <source>
        <dbReference type="PROSITE" id="PS50932"/>
    </source>
</evidence>
<evidence type="ECO:0000256" key="2">
    <source>
        <dbReference type="ARBA" id="ARBA00023125"/>
    </source>
</evidence>
<dbReference type="GO" id="GO:0003700">
    <property type="term" value="F:DNA-binding transcription factor activity"/>
    <property type="evidence" value="ECO:0007669"/>
    <property type="project" value="TreeGrafter"/>
</dbReference>
<dbReference type="Proteomes" id="UP000051442">
    <property type="component" value="Unassembled WGS sequence"/>
</dbReference>
<dbReference type="PROSITE" id="PS00356">
    <property type="entry name" value="HTH_LACI_1"/>
    <property type="match status" value="1"/>
</dbReference>
<accession>A0A0R2EZX4</accession>
<dbReference type="STRING" id="1423804.FD14_GL002623"/>
<dbReference type="PROSITE" id="PS50932">
    <property type="entry name" value="HTH_LACI_2"/>
    <property type="match status" value="1"/>
</dbReference>
<dbReference type="CDD" id="cd01392">
    <property type="entry name" value="HTH_LacI"/>
    <property type="match status" value="1"/>
</dbReference>